<organism evidence="11 12">
    <name type="scientific">Kribbella caucasensis</name>
    <dbReference type="NCBI Taxonomy" id="2512215"/>
    <lineage>
        <taxon>Bacteria</taxon>
        <taxon>Bacillati</taxon>
        <taxon>Actinomycetota</taxon>
        <taxon>Actinomycetes</taxon>
        <taxon>Propionibacteriales</taxon>
        <taxon>Kribbellaceae</taxon>
        <taxon>Kribbella</taxon>
    </lineage>
</organism>
<dbReference type="InterPro" id="IPR029045">
    <property type="entry name" value="ClpP/crotonase-like_dom_sf"/>
</dbReference>
<feature type="domain" description="Lipoyl-binding" evidence="7">
    <location>
        <begin position="479"/>
        <end position="559"/>
    </location>
</feature>
<protein>
    <submittedName>
        <fullName evidence="11">Biotin-dependent enzyme</fullName>
    </submittedName>
</protein>
<dbReference type="PROSITE" id="PS50968">
    <property type="entry name" value="BIOTINYL_LIPOYL"/>
    <property type="match status" value="1"/>
</dbReference>
<dbReference type="InterPro" id="IPR011764">
    <property type="entry name" value="Biotin_carboxylation_dom"/>
</dbReference>
<name>A0A4R6KMH6_9ACTN</name>
<dbReference type="SMART" id="SM00878">
    <property type="entry name" value="Biotin_carb_C"/>
    <property type="match status" value="1"/>
</dbReference>
<dbReference type="Gene3D" id="2.40.50.100">
    <property type="match status" value="1"/>
</dbReference>
<dbReference type="InterPro" id="IPR011053">
    <property type="entry name" value="Single_hybrid_motif"/>
</dbReference>
<accession>A0A4R6KMH6</accession>
<dbReference type="Gene3D" id="3.30.470.20">
    <property type="entry name" value="ATP-grasp fold, B domain"/>
    <property type="match status" value="1"/>
</dbReference>
<evidence type="ECO:0000259" key="10">
    <source>
        <dbReference type="PROSITE" id="PS50989"/>
    </source>
</evidence>
<reference evidence="11 12" key="1">
    <citation type="submission" date="2019-03" db="EMBL/GenBank/DDBJ databases">
        <title>Genomic Encyclopedia of Type Strains, Phase III (KMG-III): the genomes of soil and plant-associated and newly described type strains.</title>
        <authorList>
            <person name="Whitman W."/>
        </authorList>
    </citation>
    <scope>NUCLEOTIDE SEQUENCE [LARGE SCALE GENOMIC DNA]</scope>
    <source>
        <strain evidence="11 12">VKM Ac-2527</strain>
    </source>
</reference>
<comment type="cofactor">
    <cofactor evidence="1">
        <name>biotin</name>
        <dbReference type="ChEBI" id="CHEBI:57586"/>
    </cofactor>
</comment>
<dbReference type="InterPro" id="IPR051602">
    <property type="entry name" value="ACC_Biotin_Carboxylase"/>
</dbReference>
<evidence type="ECO:0000256" key="2">
    <source>
        <dbReference type="ARBA" id="ARBA00022598"/>
    </source>
</evidence>
<keyword evidence="2" id="KW-0436">Ligase</keyword>
<proteinExistence type="predicted"/>
<dbReference type="OrthoDB" id="5240504at2"/>
<keyword evidence="12" id="KW-1185">Reference proteome</keyword>
<dbReference type="SUPFAM" id="SSF51246">
    <property type="entry name" value="Rudiment single hybrid motif"/>
    <property type="match status" value="1"/>
</dbReference>
<dbReference type="InterPro" id="IPR000089">
    <property type="entry name" value="Biotin_lipoyl"/>
</dbReference>
<feature type="domain" description="ATP-grasp" evidence="8">
    <location>
        <begin position="125"/>
        <end position="323"/>
    </location>
</feature>
<dbReference type="InterPro" id="IPR034733">
    <property type="entry name" value="AcCoA_carboxyl_beta"/>
</dbReference>
<sequence length="1088" mass="114095">MPSTHPLAAGLLVANRGEIAIRIIRAATDAGIRTVAIHPADDADSLHVGYADEAVLIPGRGAAAYLDMEAVLGAARGSGCAAVHPGYGFLSEDADFASRCEQAGLVFVGPPAQTLALFGDKVAARRLAVEHGVPVAAATDGAIDVELARTFFQGLGEDAAVLVKAVSGGGGRGMREVRSLAELEEALERARSESRSAFGRSEVYLEQIVENARHVEIQVLGDGTGAVTHFGERECSIQRRHQKLIEIAPAVGLADEVRQALIDHAVTLAQAVSYRGLGTFEFLVGSTGSCVFIEANPRLQVEHTVTEEVTGVDLVGAQLAVAGGTTLAELGLNQERVPAPHGRAIQVRVAAESIAADGVARASSGTVAVFQPPTGPGIRVDTHCYSGYGINPAYDSLLAKVIVHAASADMDVLARKADRALADLRTLGVRTNTGLLRAILARPELVKGTAGTTFVETRLAELVAAAPPDPTPPAVTDERVAADVPDLADDRALRAPMSGVVLSLAVGEGDTVTAGAPLLVLEAMKMETVVRAPYAATLAGVLVEPGEQVQEGRPLLLLDEGAAAGDDADLVEIDLDEIRPDLAELLLRRRLTLDEARPEAVQARHSQGRRTARENVADLCDPTGFIEYGALAIGSLRARRDVDELIVRTPADGLVAGIGSVNGVLVGPERAQCAVMSYDYTVLAGTQGHQGHRKKDRLFELIDRLSLPLVFFTEGGGGRPGETDYPGVGYGDMPTFSLFARLSGRVPLVGVASGHCFAGNAALLGCCDVIIATRDASIGMGGPAMIEGGGLGRFAAADVGPVDVHTASGVVDVLVDDDAAAVAVARQYLSYFQGSVAVWEAPDQRLLRHAVPENRRRSYDVHAVIDGLADIGSVLELRSAFAPAMVACLARIEGRPVGILANNPAQRGGAIDADGADKAARFVRLCQDHGLPLVTLCDTPGFMVGLEAEKQAQVRRFAQLFLCGANLTVPTFTIILRKAYGLGAIAMAGGGWRTPVLTAAWPTGELGGMGVEGSVRLGYRRELEAIADDNERRALFDQLVQEAHRHGSAINAATYFEIDDVIDPAETRSRLVAGLRMAQTRAGATESC</sequence>
<dbReference type="SUPFAM" id="SSF52096">
    <property type="entry name" value="ClpP/crotonase"/>
    <property type="match status" value="2"/>
</dbReference>
<dbReference type="Pfam" id="PF01039">
    <property type="entry name" value="Carboxyl_trans"/>
    <property type="match status" value="1"/>
</dbReference>
<dbReference type="Gene3D" id="3.40.50.20">
    <property type="match status" value="1"/>
</dbReference>
<dbReference type="InterPro" id="IPR005479">
    <property type="entry name" value="CPAse_ATP-bd"/>
</dbReference>
<dbReference type="GO" id="GO:0016874">
    <property type="term" value="F:ligase activity"/>
    <property type="evidence" value="ECO:0007669"/>
    <property type="project" value="UniProtKB-KW"/>
</dbReference>
<dbReference type="InterPro" id="IPR011761">
    <property type="entry name" value="ATP-grasp"/>
</dbReference>
<dbReference type="SUPFAM" id="SSF51230">
    <property type="entry name" value="Single hybrid motif"/>
    <property type="match status" value="1"/>
</dbReference>
<dbReference type="PANTHER" id="PTHR48095:SF5">
    <property type="entry name" value="BLL7292 PROTEIN"/>
    <property type="match status" value="1"/>
</dbReference>
<feature type="domain" description="CoA carboxyltransferase C-terminal" evidence="10">
    <location>
        <begin position="838"/>
        <end position="1088"/>
    </location>
</feature>
<dbReference type="PROSITE" id="PS50979">
    <property type="entry name" value="BC"/>
    <property type="match status" value="1"/>
</dbReference>
<dbReference type="FunFam" id="2.40.50.100:FF:000003">
    <property type="entry name" value="Acetyl-CoA carboxylase biotin carboxyl carrier protein"/>
    <property type="match status" value="1"/>
</dbReference>
<dbReference type="AlphaFoldDB" id="A0A4R6KMH6"/>
<dbReference type="InterPro" id="IPR011054">
    <property type="entry name" value="Rudment_hybrid_motif"/>
</dbReference>
<dbReference type="Pfam" id="PF02786">
    <property type="entry name" value="CPSase_L_D2"/>
    <property type="match status" value="1"/>
</dbReference>
<dbReference type="PROSITE" id="PS50975">
    <property type="entry name" value="ATP_GRASP"/>
    <property type="match status" value="1"/>
</dbReference>
<evidence type="ECO:0000256" key="3">
    <source>
        <dbReference type="ARBA" id="ARBA00022741"/>
    </source>
</evidence>
<dbReference type="SUPFAM" id="SSF52440">
    <property type="entry name" value="PreATP-grasp domain"/>
    <property type="match status" value="1"/>
</dbReference>
<comment type="caution">
    <text evidence="11">The sequence shown here is derived from an EMBL/GenBank/DDBJ whole genome shotgun (WGS) entry which is preliminary data.</text>
</comment>
<dbReference type="InterPro" id="IPR011763">
    <property type="entry name" value="COA_CT_C"/>
</dbReference>
<evidence type="ECO:0000313" key="11">
    <source>
        <dbReference type="EMBL" id="TDO50535.1"/>
    </source>
</evidence>
<evidence type="ECO:0000259" key="7">
    <source>
        <dbReference type="PROSITE" id="PS50968"/>
    </source>
</evidence>
<dbReference type="Proteomes" id="UP000295388">
    <property type="component" value="Unassembled WGS sequence"/>
</dbReference>
<dbReference type="PROSITE" id="PS00867">
    <property type="entry name" value="CPSASE_2"/>
    <property type="match status" value="1"/>
</dbReference>
<feature type="domain" description="Biotin carboxylation" evidence="9">
    <location>
        <begin position="7"/>
        <end position="460"/>
    </location>
</feature>
<dbReference type="RefSeq" id="WP_133799743.1">
    <property type="nucleotide sequence ID" value="NZ_SNWQ01000004.1"/>
</dbReference>
<keyword evidence="3 6" id="KW-0547">Nucleotide-binding</keyword>
<dbReference type="Gene3D" id="3.30.1490.20">
    <property type="entry name" value="ATP-grasp fold, A domain"/>
    <property type="match status" value="1"/>
</dbReference>
<evidence type="ECO:0000256" key="5">
    <source>
        <dbReference type="ARBA" id="ARBA00023267"/>
    </source>
</evidence>
<evidence type="ECO:0000259" key="8">
    <source>
        <dbReference type="PROSITE" id="PS50975"/>
    </source>
</evidence>
<gene>
    <name evidence="11" type="ORF">EV643_10427</name>
</gene>
<evidence type="ECO:0000256" key="1">
    <source>
        <dbReference type="ARBA" id="ARBA00001953"/>
    </source>
</evidence>
<dbReference type="Gene3D" id="3.90.226.10">
    <property type="entry name" value="2-enoyl-CoA Hydratase, Chain A, domain 1"/>
    <property type="match status" value="2"/>
</dbReference>
<dbReference type="SUPFAM" id="SSF56059">
    <property type="entry name" value="Glutathione synthetase ATP-binding domain-like"/>
    <property type="match status" value="1"/>
</dbReference>
<keyword evidence="5" id="KW-0092">Biotin</keyword>
<dbReference type="Pfam" id="PF00289">
    <property type="entry name" value="Biotin_carb_N"/>
    <property type="match status" value="1"/>
</dbReference>
<dbReference type="InterPro" id="IPR005482">
    <property type="entry name" value="Biotin_COase_C"/>
</dbReference>
<evidence type="ECO:0000313" key="12">
    <source>
        <dbReference type="Proteomes" id="UP000295388"/>
    </source>
</evidence>
<dbReference type="GO" id="GO:0046872">
    <property type="term" value="F:metal ion binding"/>
    <property type="evidence" value="ECO:0007669"/>
    <property type="project" value="InterPro"/>
</dbReference>
<dbReference type="GO" id="GO:0005524">
    <property type="term" value="F:ATP binding"/>
    <property type="evidence" value="ECO:0007669"/>
    <property type="project" value="UniProtKB-UniRule"/>
</dbReference>
<dbReference type="EMBL" id="SNWQ01000004">
    <property type="protein sequence ID" value="TDO50535.1"/>
    <property type="molecule type" value="Genomic_DNA"/>
</dbReference>
<dbReference type="InterPro" id="IPR005481">
    <property type="entry name" value="BC-like_N"/>
</dbReference>
<dbReference type="InterPro" id="IPR013815">
    <property type="entry name" value="ATP_grasp_subdomain_1"/>
</dbReference>
<dbReference type="Pfam" id="PF00364">
    <property type="entry name" value="Biotin_lipoyl"/>
    <property type="match status" value="1"/>
</dbReference>
<evidence type="ECO:0000256" key="4">
    <source>
        <dbReference type="ARBA" id="ARBA00022840"/>
    </source>
</evidence>
<dbReference type="CDD" id="cd06850">
    <property type="entry name" value="biotinyl_domain"/>
    <property type="match status" value="1"/>
</dbReference>
<evidence type="ECO:0000259" key="9">
    <source>
        <dbReference type="PROSITE" id="PS50979"/>
    </source>
</evidence>
<evidence type="ECO:0000256" key="6">
    <source>
        <dbReference type="PROSITE-ProRule" id="PRU00409"/>
    </source>
</evidence>
<dbReference type="PANTHER" id="PTHR48095">
    <property type="entry name" value="PYRUVATE CARBOXYLASE SUBUNIT A"/>
    <property type="match status" value="1"/>
</dbReference>
<dbReference type="Pfam" id="PF02785">
    <property type="entry name" value="Biotin_carb_C"/>
    <property type="match status" value="1"/>
</dbReference>
<dbReference type="InterPro" id="IPR016185">
    <property type="entry name" value="PreATP-grasp_dom_sf"/>
</dbReference>
<dbReference type="PROSITE" id="PS50989">
    <property type="entry name" value="COA_CT_CTER"/>
    <property type="match status" value="1"/>
</dbReference>
<keyword evidence="4 6" id="KW-0067">ATP-binding</keyword>